<name>A0ABY8FYI7_9ACTO</name>
<reference evidence="4 5" key="1">
    <citation type="submission" date="2023-03" db="EMBL/GenBank/DDBJ databases">
        <title>Complete genome of Arcanobacterium canis strain DSM 25104 isolated in 2010 from a canine otitis externa in Germany.</title>
        <authorList>
            <person name="Borowiak M."/>
            <person name="Kreitlow A."/>
            <person name="Malorny B."/>
            <person name="Laemmler C."/>
            <person name="Prenger-Berninghoff E."/>
            <person name="Ploetz M."/>
            <person name="Abdulmawjood A."/>
        </authorList>
    </citation>
    <scope>NUCLEOTIDE SEQUENCE [LARGE SCALE GENOMIC DNA]</scope>
    <source>
        <strain evidence="4 5">DSM 25104</strain>
    </source>
</reference>
<keyword evidence="5" id="KW-1185">Reference proteome</keyword>
<dbReference type="EMBL" id="CP121208">
    <property type="protein sequence ID" value="WFM83572.1"/>
    <property type="molecule type" value="Genomic_DNA"/>
</dbReference>
<evidence type="ECO:0000313" key="4">
    <source>
        <dbReference type="EMBL" id="WFM83572.1"/>
    </source>
</evidence>
<dbReference type="Proteomes" id="UP001215216">
    <property type="component" value="Chromosome"/>
</dbReference>
<organism evidence="4 5">
    <name type="scientific">Arcanobacterium canis</name>
    <dbReference type="NCBI Taxonomy" id="999183"/>
    <lineage>
        <taxon>Bacteria</taxon>
        <taxon>Bacillati</taxon>
        <taxon>Actinomycetota</taxon>
        <taxon>Actinomycetes</taxon>
        <taxon>Actinomycetales</taxon>
        <taxon>Actinomycetaceae</taxon>
        <taxon>Arcanobacterium</taxon>
    </lineage>
</organism>
<dbReference type="Pfam" id="PF00440">
    <property type="entry name" value="TetR_N"/>
    <property type="match status" value="1"/>
</dbReference>
<evidence type="ECO:0000256" key="1">
    <source>
        <dbReference type="ARBA" id="ARBA00023125"/>
    </source>
</evidence>
<proteinExistence type="predicted"/>
<gene>
    <name evidence="4" type="ORF">P7079_00895</name>
</gene>
<dbReference type="InterPro" id="IPR001647">
    <property type="entry name" value="HTH_TetR"/>
</dbReference>
<protein>
    <submittedName>
        <fullName evidence="4">TetR family transcriptional regulator</fullName>
    </submittedName>
</protein>
<dbReference type="PROSITE" id="PS50977">
    <property type="entry name" value="HTH_TETR_2"/>
    <property type="match status" value="1"/>
</dbReference>
<evidence type="ECO:0000259" key="3">
    <source>
        <dbReference type="PROSITE" id="PS50977"/>
    </source>
</evidence>
<accession>A0ABY8FYI7</accession>
<feature type="domain" description="HTH tetR-type" evidence="3">
    <location>
        <begin position="17"/>
        <end position="77"/>
    </location>
</feature>
<evidence type="ECO:0000256" key="2">
    <source>
        <dbReference type="PROSITE-ProRule" id="PRU00335"/>
    </source>
</evidence>
<dbReference type="SUPFAM" id="SSF46689">
    <property type="entry name" value="Homeodomain-like"/>
    <property type="match status" value="1"/>
</dbReference>
<feature type="DNA-binding region" description="H-T-H motif" evidence="2">
    <location>
        <begin position="40"/>
        <end position="59"/>
    </location>
</feature>
<dbReference type="Gene3D" id="1.10.357.10">
    <property type="entry name" value="Tetracycline Repressor, domain 2"/>
    <property type="match status" value="1"/>
</dbReference>
<dbReference type="InterPro" id="IPR009057">
    <property type="entry name" value="Homeodomain-like_sf"/>
</dbReference>
<dbReference type="RefSeq" id="WP_278012967.1">
    <property type="nucleotide sequence ID" value="NZ_CP121208.1"/>
</dbReference>
<sequence>MVHTTSEVKQGSTSRGQMRRLRIIEAAADLIYEKGPSSVTHRSVAARAKCSLSATTYYFSGLEDLLYQAGKINISRWATRAERVAETVESLSGSIDAEQRTNYVLAATLPEGNALAGHYAQLMDAGSSAPIARAYRTGRSRLNMAVERVLSHLGIQAPAELIIAIVDGAAVSALSEGREVRENARELLVQFFTLLGCESVPCQENK</sequence>
<evidence type="ECO:0000313" key="5">
    <source>
        <dbReference type="Proteomes" id="UP001215216"/>
    </source>
</evidence>
<keyword evidence="1 2" id="KW-0238">DNA-binding</keyword>